<dbReference type="Proteomes" id="UP000823388">
    <property type="component" value="Chromosome 2N"/>
</dbReference>
<dbReference type="AlphaFoldDB" id="A0A8T0VK95"/>
<protein>
    <submittedName>
        <fullName evidence="2">Uncharacterized protein</fullName>
    </submittedName>
</protein>
<comment type="caution">
    <text evidence="2">The sequence shown here is derived from an EMBL/GenBank/DDBJ whole genome shotgun (WGS) entry which is preliminary data.</text>
</comment>
<sequence>MQPGAPPSAAGVEEAMESGGPPPAAPQRAPPLMRRELCPSPPRKLHPPQRLVARAPLPSRSDAPLVMAGNGGHCGRPSRLPGRSHRHRWGGGACGCGPMEMAIKWKAQLGQHAQERGAARFIRWMLCPYRTVDNASDRWIRRP</sequence>
<evidence type="ECO:0000313" key="3">
    <source>
        <dbReference type="Proteomes" id="UP000823388"/>
    </source>
</evidence>
<feature type="region of interest" description="Disordered" evidence="1">
    <location>
        <begin position="1"/>
        <end position="86"/>
    </location>
</feature>
<evidence type="ECO:0000313" key="2">
    <source>
        <dbReference type="EMBL" id="KAG2635248.1"/>
    </source>
</evidence>
<gene>
    <name evidence="2" type="ORF">PVAP13_2NG339603</name>
</gene>
<name>A0A8T0VK95_PANVG</name>
<feature type="compositionally biased region" description="Pro residues" evidence="1">
    <location>
        <begin position="20"/>
        <end position="29"/>
    </location>
</feature>
<dbReference type="EMBL" id="CM029040">
    <property type="protein sequence ID" value="KAG2635248.1"/>
    <property type="molecule type" value="Genomic_DNA"/>
</dbReference>
<reference evidence="2" key="1">
    <citation type="submission" date="2020-05" db="EMBL/GenBank/DDBJ databases">
        <title>WGS assembly of Panicum virgatum.</title>
        <authorList>
            <person name="Lovell J.T."/>
            <person name="Jenkins J."/>
            <person name="Shu S."/>
            <person name="Juenger T.E."/>
            <person name="Schmutz J."/>
        </authorList>
    </citation>
    <scope>NUCLEOTIDE SEQUENCE</scope>
    <source>
        <strain evidence="2">AP13</strain>
    </source>
</reference>
<organism evidence="2 3">
    <name type="scientific">Panicum virgatum</name>
    <name type="common">Blackwell switchgrass</name>
    <dbReference type="NCBI Taxonomy" id="38727"/>
    <lineage>
        <taxon>Eukaryota</taxon>
        <taxon>Viridiplantae</taxon>
        <taxon>Streptophyta</taxon>
        <taxon>Embryophyta</taxon>
        <taxon>Tracheophyta</taxon>
        <taxon>Spermatophyta</taxon>
        <taxon>Magnoliopsida</taxon>
        <taxon>Liliopsida</taxon>
        <taxon>Poales</taxon>
        <taxon>Poaceae</taxon>
        <taxon>PACMAD clade</taxon>
        <taxon>Panicoideae</taxon>
        <taxon>Panicodae</taxon>
        <taxon>Paniceae</taxon>
        <taxon>Panicinae</taxon>
        <taxon>Panicum</taxon>
        <taxon>Panicum sect. Hiantes</taxon>
    </lineage>
</organism>
<proteinExistence type="predicted"/>
<accession>A0A8T0VK95</accession>
<evidence type="ECO:0000256" key="1">
    <source>
        <dbReference type="SAM" id="MobiDB-lite"/>
    </source>
</evidence>
<keyword evidence="3" id="KW-1185">Reference proteome</keyword>